<accession>A0ABQ7JB56</accession>
<evidence type="ECO:0000313" key="3">
    <source>
        <dbReference type="Proteomes" id="UP000823046"/>
    </source>
</evidence>
<dbReference type="Pfam" id="PF00069">
    <property type="entry name" value="Pkinase"/>
    <property type="match status" value="1"/>
</dbReference>
<feature type="domain" description="Protein kinase" evidence="1">
    <location>
        <begin position="163"/>
        <end position="465"/>
    </location>
</feature>
<dbReference type="PANTHER" id="PTHR44329">
    <property type="entry name" value="SERINE/THREONINE-PROTEIN KINASE TNNI3K-RELATED"/>
    <property type="match status" value="1"/>
</dbReference>
<dbReference type="InterPro" id="IPR011009">
    <property type="entry name" value="Kinase-like_dom_sf"/>
</dbReference>
<dbReference type="SUPFAM" id="SSF56112">
    <property type="entry name" value="Protein kinase-like (PK-like)"/>
    <property type="match status" value="1"/>
</dbReference>
<keyword evidence="3" id="KW-1185">Reference proteome</keyword>
<reference evidence="2 3" key="1">
    <citation type="journal article" date="2020" name="bioRxiv">
        <title>Metabolic contributions of an alphaproteobacterial endosymbiont in the apicomplexan Cardiosporidium cionae.</title>
        <authorList>
            <person name="Hunter E.S."/>
            <person name="Paight C.J."/>
            <person name="Lane C.E."/>
        </authorList>
    </citation>
    <scope>NUCLEOTIDE SEQUENCE [LARGE SCALE GENOMIC DNA]</scope>
    <source>
        <strain evidence="2">ESH_2018</strain>
    </source>
</reference>
<gene>
    <name evidence="2" type="ORF">IE077_002275</name>
</gene>
<dbReference type="InterPro" id="IPR051681">
    <property type="entry name" value="Ser/Thr_Kinases-Pseudokinases"/>
</dbReference>
<dbReference type="SMART" id="SM00220">
    <property type="entry name" value="S_TKc"/>
    <property type="match status" value="1"/>
</dbReference>
<sequence>KRILSFHYNYSRYSEDSIVKRIAFIKKEVNKNIRWAETNQEKDDIRIQAMANNGFVYIGNIKYGYAQHMALLFKIFCDSINIPCRLTRNLSENGKEVAFNVVLVVRPSPGLRISSPSSSSYFMKSSTKPTENPILEHFIPVSWTSKSRDSSAISSCQQKATISDENYSYGRNDSSTTLFRHELDSLFDEFQTSWYLPPSLESLPSSDSKNLEYALKLVPLSEENLPEAEIMRSYNHPRVIPLLGVFKGYQMRDYLKQKKKLYSLCFLMQLADTSLESTLQSNTSLSLDFIRRILLDTARAMQYLHTPASSKSYLLHRDLKPANILIKVKISLHFDCNKEKLKLDGNNEEFTKNAGTEGYIAPEQRTIAYDRPADDTFLLNLCLACLDTEPSMRPTFKHISTALIDEIFRLAFEKALRNESLRALSSNLVHLGDNFHNYKSKKQAETMKRRISFSSSQKNKSYSLFTKVHSQEKENMYIRPSKRFRNQKSS</sequence>
<dbReference type="InterPro" id="IPR000719">
    <property type="entry name" value="Prot_kinase_dom"/>
</dbReference>
<dbReference type="EMBL" id="JADAQX010000210">
    <property type="protein sequence ID" value="KAF8821233.1"/>
    <property type="molecule type" value="Genomic_DNA"/>
</dbReference>
<organism evidence="2 3">
    <name type="scientific">Cardiosporidium cionae</name>
    <dbReference type="NCBI Taxonomy" id="476202"/>
    <lineage>
        <taxon>Eukaryota</taxon>
        <taxon>Sar</taxon>
        <taxon>Alveolata</taxon>
        <taxon>Apicomplexa</taxon>
        <taxon>Aconoidasida</taxon>
        <taxon>Nephromycida</taxon>
        <taxon>Cardiosporidium</taxon>
    </lineage>
</organism>
<proteinExistence type="predicted"/>
<feature type="non-terminal residue" evidence="2">
    <location>
        <position position="1"/>
    </location>
</feature>
<dbReference type="CDD" id="cd00180">
    <property type="entry name" value="PKc"/>
    <property type="match status" value="1"/>
</dbReference>
<evidence type="ECO:0000313" key="2">
    <source>
        <dbReference type="EMBL" id="KAF8821233.1"/>
    </source>
</evidence>
<protein>
    <submittedName>
        <fullName evidence="2">Tyrosine kinase-like (TKL) protein</fullName>
    </submittedName>
</protein>
<evidence type="ECO:0000259" key="1">
    <source>
        <dbReference type="PROSITE" id="PS50011"/>
    </source>
</evidence>
<dbReference type="PROSITE" id="PS00108">
    <property type="entry name" value="PROTEIN_KINASE_ST"/>
    <property type="match status" value="1"/>
</dbReference>
<dbReference type="PROSITE" id="PS50011">
    <property type="entry name" value="PROTEIN_KINASE_DOM"/>
    <property type="match status" value="1"/>
</dbReference>
<comment type="caution">
    <text evidence="2">The sequence shown here is derived from an EMBL/GenBank/DDBJ whole genome shotgun (WGS) entry which is preliminary data.</text>
</comment>
<dbReference type="InterPro" id="IPR008271">
    <property type="entry name" value="Ser/Thr_kinase_AS"/>
</dbReference>
<name>A0ABQ7JB56_9APIC</name>
<dbReference type="Gene3D" id="1.10.510.10">
    <property type="entry name" value="Transferase(Phosphotransferase) domain 1"/>
    <property type="match status" value="1"/>
</dbReference>
<dbReference type="InterPro" id="IPR055164">
    <property type="entry name" value="EDR1/CTR1/ARMC3-like_pept-like"/>
</dbReference>
<dbReference type="Pfam" id="PF14381">
    <property type="entry name" value="EDR1_CTR1_ARMC3_pept"/>
    <property type="match status" value="1"/>
</dbReference>
<dbReference type="Proteomes" id="UP000823046">
    <property type="component" value="Unassembled WGS sequence"/>
</dbReference>